<dbReference type="Proteomes" id="UP000681722">
    <property type="component" value="Unassembled WGS sequence"/>
</dbReference>
<evidence type="ECO:0000256" key="2">
    <source>
        <dbReference type="ARBA" id="ARBA00011738"/>
    </source>
</evidence>
<comment type="similarity">
    <text evidence="6">Belongs to the metallophosphoesterase superfamily. Purple acid phosphatase family.</text>
</comment>
<dbReference type="SUPFAM" id="SSF49363">
    <property type="entry name" value="Purple acid phosphatase, N-terminal domain"/>
    <property type="match status" value="1"/>
</dbReference>
<evidence type="ECO:0000256" key="1">
    <source>
        <dbReference type="ARBA" id="ARBA00004613"/>
    </source>
</evidence>
<comment type="subcellular location">
    <subcellularLocation>
        <location evidence="1">Secreted</location>
    </subcellularLocation>
</comment>
<dbReference type="InterPro" id="IPR041792">
    <property type="entry name" value="MPP_PAP"/>
</dbReference>
<evidence type="ECO:0000256" key="6">
    <source>
        <dbReference type="RuleBase" id="RU361203"/>
    </source>
</evidence>
<reference evidence="11" key="1">
    <citation type="submission" date="2021-02" db="EMBL/GenBank/DDBJ databases">
        <authorList>
            <person name="Nowell W R."/>
        </authorList>
    </citation>
    <scope>NUCLEOTIDE SEQUENCE</scope>
</reference>
<dbReference type="Proteomes" id="UP000677228">
    <property type="component" value="Unassembled WGS sequence"/>
</dbReference>
<evidence type="ECO:0000313" key="12">
    <source>
        <dbReference type="EMBL" id="CAF3502702.1"/>
    </source>
</evidence>
<feature type="domain" description="Purple acid phosphatase C-terminal" evidence="8">
    <location>
        <begin position="479"/>
        <end position="537"/>
    </location>
</feature>
<dbReference type="EMBL" id="CAJNOK010000087">
    <property type="protein sequence ID" value="CAF0728269.1"/>
    <property type="molecule type" value="Genomic_DNA"/>
</dbReference>
<dbReference type="EMBL" id="CAJOBC010000111">
    <property type="protein sequence ID" value="CAF3538714.1"/>
    <property type="molecule type" value="Genomic_DNA"/>
</dbReference>
<evidence type="ECO:0000259" key="8">
    <source>
        <dbReference type="Pfam" id="PF14008"/>
    </source>
</evidence>
<proteinExistence type="inferred from homology"/>
<dbReference type="InterPro" id="IPR029052">
    <property type="entry name" value="Metallo-depent_PP-like"/>
</dbReference>
<evidence type="ECO:0000256" key="3">
    <source>
        <dbReference type="ARBA" id="ARBA00022525"/>
    </source>
</evidence>
<evidence type="ECO:0000256" key="4">
    <source>
        <dbReference type="ARBA" id="ARBA00022729"/>
    </source>
</evidence>
<evidence type="ECO:0000259" key="7">
    <source>
        <dbReference type="Pfam" id="PF00149"/>
    </source>
</evidence>
<comment type="caution">
    <text evidence="11">The sequence shown here is derived from an EMBL/GenBank/DDBJ whole genome shotgun (WGS) entry which is preliminary data.</text>
</comment>
<comment type="catalytic activity">
    <reaction evidence="6">
        <text>a phosphate monoester + H2O = an alcohol + phosphate</text>
        <dbReference type="Rhea" id="RHEA:15017"/>
        <dbReference type="ChEBI" id="CHEBI:15377"/>
        <dbReference type="ChEBI" id="CHEBI:30879"/>
        <dbReference type="ChEBI" id="CHEBI:43474"/>
        <dbReference type="ChEBI" id="CHEBI:67140"/>
        <dbReference type="EC" id="3.1.3.2"/>
    </reaction>
</comment>
<dbReference type="InterPro" id="IPR015914">
    <property type="entry name" value="PAPs_N"/>
</dbReference>
<dbReference type="CDD" id="cd00839">
    <property type="entry name" value="MPP_PAPs"/>
    <property type="match status" value="1"/>
</dbReference>
<dbReference type="AlphaFoldDB" id="A0A813PUZ3"/>
<gene>
    <name evidence="11" type="ORF">GPM918_LOCUS1233</name>
    <name evidence="10" type="ORF">OVA965_LOCUS604</name>
    <name evidence="13" type="ORF">SRO942_LOCUS1233</name>
    <name evidence="12" type="ORF">TMI583_LOCUS604</name>
</gene>
<dbReference type="EC" id="3.1.3.2" evidence="6"/>
<dbReference type="GO" id="GO:0003993">
    <property type="term" value="F:acid phosphatase activity"/>
    <property type="evidence" value="ECO:0007669"/>
    <property type="project" value="UniProtKB-EC"/>
</dbReference>
<dbReference type="EMBL" id="CAJOBA010000087">
    <property type="protein sequence ID" value="CAF3502702.1"/>
    <property type="molecule type" value="Genomic_DNA"/>
</dbReference>
<dbReference type="InterPro" id="IPR004843">
    <property type="entry name" value="Calcineurin-like_PHP"/>
</dbReference>
<keyword evidence="4" id="KW-0732">Signal</keyword>
<protein>
    <recommendedName>
        <fullName evidence="6">Purple acid phosphatase</fullName>
        <ecNumber evidence="6">3.1.3.2</ecNumber>
    </recommendedName>
</protein>
<dbReference type="Gene3D" id="2.60.40.380">
    <property type="entry name" value="Purple acid phosphatase-like, N-terminal"/>
    <property type="match status" value="1"/>
</dbReference>
<organism evidence="11 14">
    <name type="scientific">Didymodactylos carnosus</name>
    <dbReference type="NCBI Taxonomy" id="1234261"/>
    <lineage>
        <taxon>Eukaryota</taxon>
        <taxon>Metazoa</taxon>
        <taxon>Spiralia</taxon>
        <taxon>Gnathifera</taxon>
        <taxon>Rotifera</taxon>
        <taxon>Eurotatoria</taxon>
        <taxon>Bdelloidea</taxon>
        <taxon>Philodinida</taxon>
        <taxon>Philodinidae</taxon>
        <taxon>Didymodactylos</taxon>
    </lineage>
</organism>
<dbReference type="Pfam" id="PF16656">
    <property type="entry name" value="Pur_ac_phosph_N"/>
    <property type="match status" value="1"/>
</dbReference>
<evidence type="ECO:0000313" key="11">
    <source>
        <dbReference type="EMBL" id="CAF0758190.1"/>
    </source>
</evidence>
<dbReference type="PANTHER" id="PTHR45778">
    <property type="entry name" value="PURPLE ACID PHOSPHATASE-RELATED"/>
    <property type="match status" value="1"/>
</dbReference>
<feature type="domain" description="Calcineurin-like phosphoesterase" evidence="7">
    <location>
        <begin position="244"/>
        <end position="464"/>
    </location>
</feature>
<keyword evidence="14" id="KW-1185">Reference proteome</keyword>
<evidence type="ECO:0000313" key="10">
    <source>
        <dbReference type="EMBL" id="CAF0728269.1"/>
    </source>
</evidence>
<dbReference type="SUPFAM" id="SSF56300">
    <property type="entry name" value="Metallo-dependent phosphatases"/>
    <property type="match status" value="1"/>
</dbReference>
<comment type="subunit">
    <text evidence="2">Homodimer.</text>
</comment>
<dbReference type="InterPro" id="IPR008963">
    <property type="entry name" value="Purple_acid_Pase-like_N"/>
</dbReference>
<dbReference type="GO" id="GO:0046872">
    <property type="term" value="F:metal ion binding"/>
    <property type="evidence" value="ECO:0007669"/>
    <property type="project" value="InterPro"/>
</dbReference>
<dbReference type="Proteomes" id="UP000663829">
    <property type="component" value="Unassembled WGS sequence"/>
</dbReference>
<dbReference type="GO" id="GO:0005576">
    <property type="term" value="C:extracellular region"/>
    <property type="evidence" value="ECO:0007669"/>
    <property type="project" value="UniProtKB-SubCell"/>
</dbReference>
<name>A0A813PUZ3_9BILA</name>
<sequence length="543" mass="61520">MPSPYSCQRGTGVSDSSNAIILEVSSTAYNAYDIINVTWTSTTSTPPCADDFIAVFFPEISVNLTCSYLDYEFIGNTTEVEGNQYWEMINLRRILEFRYYQRQNCTGNYTYKAGSPIIHPINYNEPTGIHLSYTSNDDEMIVMYTTSSNIYTPEIQYGLDPSQLQFNQTGTTDTYSASDMCEGKANITGPQNFIDPGYIHTILLKNLMPATIYFYRVGNEVEGWSPVIHFISKVVDGASDTLSFIAYGDMGVSPVQTGAAGTMDRVHERVLQGENIAVVLHIGDVSYARGIGALWDRFMTEIQPIAQTVPYMLGVGNHEYDHVQGGQKDPSHAPGDGGFRPKWGDYGYDSGGECAVPIVHRFSMPDNGNGPFWYSFNLGSVHILMFSTEHNFTRASDQYLWIENDLRSVDRAVTPWIITASHRPMYASETDEADLIKLMLQLYLEPLLYKYQVDINIFAHKHSYERSCQMYRNECNPNGTVHLLIGMAGQNLDDGQYSNATWSQYHDQEFGYTQFIVNRTDLHFMYFHNKDNQLADEVYLRKK</sequence>
<evidence type="ECO:0000259" key="9">
    <source>
        <dbReference type="Pfam" id="PF16656"/>
    </source>
</evidence>
<evidence type="ECO:0000313" key="13">
    <source>
        <dbReference type="EMBL" id="CAF3538714.1"/>
    </source>
</evidence>
<evidence type="ECO:0000256" key="5">
    <source>
        <dbReference type="ARBA" id="ARBA00023180"/>
    </source>
</evidence>
<keyword evidence="6" id="KW-0378">Hydrolase</keyword>
<accession>A0A813PUZ3</accession>
<evidence type="ECO:0000313" key="14">
    <source>
        <dbReference type="Proteomes" id="UP000663829"/>
    </source>
</evidence>
<dbReference type="EMBL" id="CAJNOQ010000111">
    <property type="protein sequence ID" value="CAF0758190.1"/>
    <property type="molecule type" value="Genomic_DNA"/>
</dbReference>
<dbReference type="Proteomes" id="UP000682733">
    <property type="component" value="Unassembled WGS sequence"/>
</dbReference>
<dbReference type="OrthoDB" id="45007at2759"/>
<dbReference type="PANTHER" id="PTHR45778:SF7">
    <property type="entry name" value="PURPLE ACID PHOSPHATASE"/>
    <property type="match status" value="1"/>
</dbReference>
<dbReference type="Pfam" id="PF00149">
    <property type="entry name" value="Metallophos"/>
    <property type="match status" value="1"/>
</dbReference>
<dbReference type="Pfam" id="PF14008">
    <property type="entry name" value="Metallophos_C"/>
    <property type="match status" value="1"/>
</dbReference>
<dbReference type="InterPro" id="IPR025733">
    <property type="entry name" value="PAPs_C"/>
</dbReference>
<dbReference type="Gene3D" id="3.60.21.10">
    <property type="match status" value="1"/>
</dbReference>
<feature type="domain" description="Purple acid phosphatase N-terminal" evidence="9">
    <location>
        <begin position="126"/>
        <end position="230"/>
    </location>
</feature>
<keyword evidence="3" id="KW-0964">Secreted</keyword>
<keyword evidence="5" id="KW-0325">Glycoprotein</keyword>